<evidence type="ECO:0000259" key="13">
    <source>
        <dbReference type="Pfam" id="PF11975"/>
    </source>
</evidence>
<dbReference type="AlphaFoldDB" id="A0A936NCC1"/>
<dbReference type="GO" id="GO:0004553">
    <property type="term" value="F:hydrolase activity, hydrolyzing O-glycosyl compounds"/>
    <property type="evidence" value="ECO:0007669"/>
    <property type="project" value="InterPro"/>
</dbReference>
<dbReference type="InterPro" id="IPR001088">
    <property type="entry name" value="Glyco_hydro_4"/>
</dbReference>
<feature type="domain" description="Glycosyl hydrolase family 4 C-terminal" evidence="13">
    <location>
        <begin position="206"/>
        <end position="434"/>
    </location>
</feature>
<evidence type="ECO:0000256" key="1">
    <source>
        <dbReference type="ARBA" id="ARBA00001936"/>
    </source>
</evidence>
<keyword evidence="3 10" id="KW-0479">Metal-binding</keyword>
<keyword evidence="10" id="KW-0170">Cobalt</keyword>
<dbReference type="Proteomes" id="UP000727993">
    <property type="component" value="Unassembled WGS sequence"/>
</dbReference>
<dbReference type="InterPro" id="IPR015955">
    <property type="entry name" value="Lactate_DH/Glyco_Ohase_4_C"/>
</dbReference>
<dbReference type="GO" id="GO:0016616">
    <property type="term" value="F:oxidoreductase activity, acting on the CH-OH group of donors, NAD or NADP as acceptor"/>
    <property type="evidence" value="ECO:0007669"/>
    <property type="project" value="InterPro"/>
</dbReference>
<feature type="binding site" evidence="10">
    <location>
        <position position="210"/>
    </location>
    <ligand>
        <name>Mn(2+)</name>
        <dbReference type="ChEBI" id="CHEBI:29035"/>
    </ligand>
</feature>
<evidence type="ECO:0000256" key="2">
    <source>
        <dbReference type="ARBA" id="ARBA00010141"/>
    </source>
</evidence>
<keyword evidence="7" id="KW-0119">Carbohydrate metabolism</keyword>
<proteinExistence type="inferred from homology"/>
<comment type="similarity">
    <text evidence="2 12">Belongs to the glycosyl hydrolase 4 family.</text>
</comment>
<dbReference type="EMBL" id="JADJZA010000007">
    <property type="protein sequence ID" value="MBK9297710.1"/>
    <property type="molecule type" value="Genomic_DNA"/>
</dbReference>
<keyword evidence="6 10" id="KW-0464">Manganese</keyword>
<dbReference type="GO" id="GO:0046872">
    <property type="term" value="F:metal ion binding"/>
    <property type="evidence" value="ECO:0007669"/>
    <property type="project" value="UniProtKB-KW"/>
</dbReference>
<dbReference type="PANTHER" id="PTHR32092:SF6">
    <property type="entry name" value="ALPHA-GALACTOSIDASE"/>
    <property type="match status" value="1"/>
</dbReference>
<evidence type="ECO:0000313" key="15">
    <source>
        <dbReference type="Proteomes" id="UP000727993"/>
    </source>
</evidence>
<accession>A0A936NCC1</accession>
<evidence type="ECO:0000256" key="12">
    <source>
        <dbReference type="RuleBase" id="RU361152"/>
    </source>
</evidence>
<dbReference type="InterPro" id="IPR036291">
    <property type="entry name" value="NAD(P)-bd_dom_sf"/>
</dbReference>
<evidence type="ECO:0000256" key="9">
    <source>
        <dbReference type="PIRSR" id="PIRSR601088-2"/>
    </source>
</evidence>
<dbReference type="SUPFAM" id="SSF56327">
    <property type="entry name" value="LDH C-terminal domain-like"/>
    <property type="match status" value="1"/>
</dbReference>
<dbReference type="Gene3D" id="3.90.1820.10">
    <property type="entry name" value="AglA-like glucosidase"/>
    <property type="match status" value="1"/>
</dbReference>
<keyword evidence="8 12" id="KW-0326">Glycosidase</keyword>
<dbReference type="InterPro" id="IPR022616">
    <property type="entry name" value="Glyco_hydro_4_C"/>
</dbReference>
<dbReference type="Pfam" id="PF02056">
    <property type="entry name" value="Glyco_hydro_4"/>
    <property type="match status" value="1"/>
</dbReference>
<name>A0A936NCC1_9ACTN</name>
<evidence type="ECO:0000313" key="14">
    <source>
        <dbReference type="EMBL" id="MBK9297710.1"/>
    </source>
</evidence>
<evidence type="ECO:0000256" key="8">
    <source>
        <dbReference type="ARBA" id="ARBA00023295"/>
    </source>
</evidence>
<comment type="caution">
    <text evidence="14">The sequence shown here is derived from an EMBL/GenBank/DDBJ whole genome shotgun (WGS) entry which is preliminary data.</text>
</comment>
<dbReference type="InterPro" id="IPR053715">
    <property type="entry name" value="GH4_Enzyme_sf"/>
</dbReference>
<gene>
    <name evidence="14" type="ORF">IPN02_12950</name>
</gene>
<keyword evidence="10" id="KW-0408">Iron</keyword>
<organism evidence="14 15">
    <name type="scientific">Candidatus Neomicrothrix subdominans</name>
    <dbReference type="NCBI Taxonomy" id="2954438"/>
    <lineage>
        <taxon>Bacteria</taxon>
        <taxon>Bacillati</taxon>
        <taxon>Actinomycetota</taxon>
        <taxon>Acidimicrobiia</taxon>
        <taxon>Acidimicrobiales</taxon>
        <taxon>Microthrixaceae</taxon>
        <taxon>Candidatus Neomicrothrix</taxon>
    </lineage>
</organism>
<evidence type="ECO:0000256" key="3">
    <source>
        <dbReference type="ARBA" id="ARBA00022723"/>
    </source>
</evidence>
<evidence type="ECO:0000256" key="6">
    <source>
        <dbReference type="ARBA" id="ARBA00023211"/>
    </source>
</evidence>
<dbReference type="Pfam" id="PF11975">
    <property type="entry name" value="Glyco_hydro_4C"/>
    <property type="match status" value="1"/>
</dbReference>
<feature type="binding site" evidence="10">
    <location>
        <position position="180"/>
    </location>
    <ligand>
        <name>Mn(2+)</name>
        <dbReference type="ChEBI" id="CHEBI:29035"/>
    </ligand>
</feature>
<feature type="binding site" evidence="9">
    <location>
        <position position="159"/>
    </location>
    <ligand>
        <name>substrate</name>
    </ligand>
</feature>
<protein>
    <recommendedName>
        <fullName evidence="13">Glycosyl hydrolase family 4 C-terminal domain-containing protein</fullName>
    </recommendedName>
</protein>
<evidence type="ECO:0000256" key="5">
    <source>
        <dbReference type="ARBA" id="ARBA00023027"/>
    </source>
</evidence>
<evidence type="ECO:0000256" key="11">
    <source>
        <dbReference type="PIRSR" id="PIRSR601088-4"/>
    </source>
</evidence>
<sequence length="460" mass="50121">MTTTQANGSGGDGLKITMVGAGGMSFGPTMVNDVVRTAGLRGARLVLHDVNAERLDRAYRFAAKLNAAGGAPIVLDRTIDPTAALEGADFVLASAEFDRFEHWRQDYEVPNRHGARQITGENGGPGAVFHSLRSITNTLGICADIERHCPDALLINLTNPMSRVTLAINRATNVRNVGMCHEMPMGVRRLARRLRVNPDDIEARASGINHFTFFTELRNRRTGEDLLGKVRAWYERSFFDYSPRTQRVARFLDRTMAGAGLVEFNYMPLVAHVVRDYGLVPCSVDSHIGEYLPFALDTSDWMPTPIDFHQPFAEVAERAAAWAADTRVPLPLQVAGMSGEEVIAIIDAMWNDDSTRLMAVNVPNDGLLSDVAEGTIVEVGAIVDGDGIHPDVMAPLGEPLAGWVNTQAALQEMVVDAALTGDADLAFQALREDPCSPPDEASCRAMFAELHQLQADKLPF</sequence>
<comment type="cofactor">
    <cofactor evidence="1">
        <name>Mn(2+)</name>
        <dbReference type="ChEBI" id="CHEBI:29035"/>
    </cofactor>
</comment>
<evidence type="ECO:0000256" key="4">
    <source>
        <dbReference type="ARBA" id="ARBA00022801"/>
    </source>
</evidence>
<dbReference type="InterPro" id="IPR019802">
    <property type="entry name" value="GlycHydrolase_4_CS"/>
</dbReference>
<evidence type="ECO:0000256" key="10">
    <source>
        <dbReference type="PIRSR" id="PIRSR601088-3"/>
    </source>
</evidence>
<dbReference type="PRINTS" id="PR00732">
    <property type="entry name" value="GLHYDRLASE4"/>
</dbReference>
<evidence type="ECO:0000256" key="7">
    <source>
        <dbReference type="ARBA" id="ARBA00023277"/>
    </source>
</evidence>
<dbReference type="PANTHER" id="PTHR32092">
    <property type="entry name" value="6-PHOSPHO-BETA-GLUCOSIDASE-RELATED"/>
    <property type="match status" value="1"/>
</dbReference>
<dbReference type="GO" id="GO:0005975">
    <property type="term" value="P:carbohydrate metabolic process"/>
    <property type="evidence" value="ECO:0007669"/>
    <property type="project" value="InterPro"/>
</dbReference>
<keyword evidence="5 12" id="KW-0520">NAD</keyword>
<dbReference type="PROSITE" id="PS01324">
    <property type="entry name" value="GLYCOSYL_HYDROL_F4"/>
    <property type="match status" value="1"/>
</dbReference>
<feature type="site" description="Increases basicity of active site Tyr" evidence="11">
    <location>
        <position position="121"/>
    </location>
</feature>
<comment type="cofactor">
    <cofactor evidence="12">
        <name>NAD(+)</name>
        <dbReference type="ChEBI" id="CHEBI:57540"/>
    </cofactor>
    <text evidence="12">Binds 1 NAD(+) per subunit.</text>
</comment>
<keyword evidence="4 12" id="KW-0378">Hydrolase</keyword>
<dbReference type="SUPFAM" id="SSF51735">
    <property type="entry name" value="NAD(P)-binding Rossmann-fold domains"/>
    <property type="match status" value="1"/>
</dbReference>
<keyword evidence="10" id="KW-0533">Nickel</keyword>
<reference evidence="14 15" key="1">
    <citation type="submission" date="2020-10" db="EMBL/GenBank/DDBJ databases">
        <title>Connecting structure to function with the recovery of over 1000 high-quality activated sludge metagenome-assembled genomes encoding full-length rRNA genes using long-read sequencing.</title>
        <authorList>
            <person name="Singleton C.M."/>
            <person name="Petriglieri F."/>
            <person name="Kristensen J.M."/>
            <person name="Kirkegaard R.H."/>
            <person name="Michaelsen T.Y."/>
            <person name="Andersen M.H."/>
            <person name="Karst S.M."/>
            <person name="Dueholm M.S."/>
            <person name="Nielsen P.H."/>
            <person name="Albertsen M."/>
        </authorList>
    </citation>
    <scope>NUCLEOTIDE SEQUENCE [LARGE SCALE GENOMIC DNA]</scope>
    <source>
        <strain evidence="14">Lyne_18-Q3-R50-59_MAXAC.006</strain>
    </source>
</reference>